<evidence type="ECO:0008006" key="4">
    <source>
        <dbReference type="Google" id="ProtNLM"/>
    </source>
</evidence>
<comment type="caution">
    <text evidence="2">The sequence shown here is derived from an EMBL/GenBank/DDBJ whole genome shotgun (WGS) entry which is preliminary data.</text>
</comment>
<dbReference type="RefSeq" id="WP_120750346.1">
    <property type="nucleotide sequence ID" value="NZ_RBAH01000024.1"/>
</dbReference>
<reference evidence="2 3" key="1">
    <citation type="journal article" date="2007" name="Int. J. Syst. Evol. Microbiol.">
        <title>Paenibacillus ginsengarvi sp. nov., isolated from soil from ginseng cultivation.</title>
        <authorList>
            <person name="Yoon M.H."/>
            <person name="Ten L.N."/>
            <person name="Im W.T."/>
        </authorList>
    </citation>
    <scope>NUCLEOTIDE SEQUENCE [LARGE SCALE GENOMIC DNA]</scope>
    <source>
        <strain evidence="2 3">KCTC 13059</strain>
    </source>
</reference>
<proteinExistence type="predicted"/>
<dbReference type="OrthoDB" id="9762883at2"/>
<evidence type="ECO:0000313" key="3">
    <source>
        <dbReference type="Proteomes" id="UP000282311"/>
    </source>
</evidence>
<feature type="chain" id="PRO_5039144994" description="DUF4309 domain-containing protein" evidence="1">
    <location>
        <begin position="21"/>
        <end position="341"/>
    </location>
</feature>
<keyword evidence="1" id="KW-0732">Signal</keyword>
<accession>A0A3B0BRQ7</accession>
<feature type="signal peptide" evidence="1">
    <location>
        <begin position="1"/>
        <end position="20"/>
    </location>
</feature>
<keyword evidence="3" id="KW-1185">Reference proteome</keyword>
<evidence type="ECO:0000256" key="1">
    <source>
        <dbReference type="SAM" id="SignalP"/>
    </source>
</evidence>
<dbReference type="EMBL" id="RBAH01000024">
    <property type="protein sequence ID" value="RKN74899.1"/>
    <property type="molecule type" value="Genomic_DNA"/>
</dbReference>
<evidence type="ECO:0000313" key="2">
    <source>
        <dbReference type="EMBL" id="RKN74899.1"/>
    </source>
</evidence>
<dbReference type="Proteomes" id="UP000282311">
    <property type="component" value="Unassembled WGS sequence"/>
</dbReference>
<gene>
    <name evidence="2" type="ORF">D7M11_26855</name>
</gene>
<dbReference type="PROSITE" id="PS51257">
    <property type="entry name" value="PROKAR_LIPOPROTEIN"/>
    <property type="match status" value="1"/>
</dbReference>
<dbReference type="AlphaFoldDB" id="A0A3B0BRQ7"/>
<sequence>MNYWKMLCLAIMFFSFLTIMGCTSNKESINDLTSEGIQAATNPVKNTDISSDDFIVYGIKTGDSKETLVNKLGVPQNKTVKNGVTVYEYPKVFFMFSDEKINVIQSKDVEFKTKKGIGVGNSFEDIINNYKGFKIKGYPENSSLGFLVREVYIIDNKYSLAFYMTYRNREPIIESIQISEGPLKQSFLESLYDIESGEDWDYNLARKKINGSLVLNKDTITSAASGKLTGIKYGLGTPIKDIKDVLGPPEEEQYYNGGKYVLYNGCLYFYDGMEKMENKKTVASIMTSTKLSHQEIMNMLGKPTDETIEEDTVYITYKAGHFTLEFTKKNNEDEFIVQLYE</sequence>
<organism evidence="2 3">
    <name type="scientific">Paenibacillus ginsengarvi</name>
    <dbReference type="NCBI Taxonomy" id="400777"/>
    <lineage>
        <taxon>Bacteria</taxon>
        <taxon>Bacillati</taxon>
        <taxon>Bacillota</taxon>
        <taxon>Bacilli</taxon>
        <taxon>Bacillales</taxon>
        <taxon>Paenibacillaceae</taxon>
        <taxon>Paenibacillus</taxon>
    </lineage>
</organism>
<protein>
    <recommendedName>
        <fullName evidence="4">DUF4309 domain-containing protein</fullName>
    </recommendedName>
</protein>
<name>A0A3B0BRQ7_9BACL</name>